<feature type="transmembrane region" description="Helical" evidence="7">
    <location>
        <begin position="318"/>
        <end position="340"/>
    </location>
</feature>
<dbReference type="SUPFAM" id="SSF52833">
    <property type="entry name" value="Thioredoxin-like"/>
    <property type="match status" value="1"/>
</dbReference>
<accession>A0A2S0VNR7</accession>
<evidence type="ECO:0000256" key="1">
    <source>
        <dbReference type="ARBA" id="ARBA00004651"/>
    </source>
</evidence>
<gene>
    <name evidence="9" type="ORF">C2869_04430</name>
</gene>
<feature type="transmembrane region" description="Helical" evidence="7">
    <location>
        <begin position="439"/>
        <end position="455"/>
    </location>
</feature>
<comment type="subcellular location">
    <subcellularLocation>
        <location evidence="1">Cell membrane</location>
        <topology evidence="1">Multi-pass membrane protein</topology>
    </subcellularLocation>
</comment>
<reference evidence="9 10" key="1">
    <citation type="submission" date="2018-01" db="EMBL/GenBank/DDBJ databases">
        <title>Genome sequence of a Cantenovulum-like bacteria.</title>
        <authorList>
            <person name="Tan W.R."/>
            <person name="Lau N.-S."/>
            <person name="Go F."/>
            <person name="Amirul A.-A.A."/>
        </authorList>
    </citation>
    <scope>NUCLEOTIDE SEQUENCE [LARGE SCALE GENOMIC DNA]</scope>
    <source>
        <strain evidence="9 10">CCB-QB4</strain>
    </source>
</reference>
<dbReference type="PANTHER" id="PTHR32234:SF0">
    <property type="entry name" value="THIOL:DISULFIDE INTERCHANGE PROTEIN DSBD"/>
    <property type="match status" value="1"/>
</dbReference>
<dbReference type="InterPro" id="IPR003834">
    <property type="entry name" value="Cyt_c_assmbl_TM_dom"/>
</dbReference>
<keyword evidence="4" id="KW-0201">Cytochrome c-type biogenesis</keyword>
<dbReference type="Pfam" id="PF11412">
    <property type="entry name" value="DsbD_N"/>
    <property type="match status" value="1"/>
</dbReference>
<evidence type="ECO:0000256" key="6">
    <source>
        <dbReference type="ARBA" id="ARBA00023136"/>
    </source>
</evidence>
<dbReference type="GO" id="GO:0017004">
    <property type="term" value="P:cytochrome complex assembly"/>
    <property type="evidence" value="ECO:0007669"/>
    <property type="project" value="UniProtKB-KW"/>
</dbReference>
<keyword evidence="2" id="KW-1003">Cell membrane</keyword>
<dbReference type="CDD" id="cd02953">
    <property type="entry name" value="DsbDgamma"/>
    <property type="match status" value="1"/>
</dbReference>
<dbReference type="EMBL" id="CP026604">
    <property type="protein sequence ID" value="AWB65730.1"/>
    <property type="molecule type" value="Genomic_DNA"/>
</dbReference>
<evidence type="ECO:0000256" key="2">
    <source>
        <dbReference type="ARBA" id="ARBA00022475"/>
    </source>
</evidence>
<dbReference type="PANTHER" id="PTHR32234">
    <property type="entry name" value="THIOL:DISULFIDE INTERCHANGE PROTEIN DSBD"/>
    <property type="match status" value="1"/>
</dbReference>
<keyword evidence="6 7" id="KW-0472">Membrane</keyword>
<dbReference type="InterPro" id="IPR028250">
    <property type="entry name" value="DsbDN"/>
</dbReference>
<dbReference type="Gene3D" id="2.60.40.1250">
    <property type="entry name" value="Thiol:disulfide interchange protein DsbD, N-terminal domain"/>
    <property type="match status" value="1"/>
</dbReference>
<evidence type="ECO:0000256" key="4">
    <source>
        <dbReference type="ARBA" id="ARBA00022748"/>
    </source>
</evidence>
<evidence type="ECO:0000256" key="3">
    <source>
        <dbReference type="ARBA" id="ARBA00022692"/>
    </source>
</evidence>
<keyword evidence="5 7" id="KW-1133">Transmembrane helix</keyword>
<feature type="transmembrane region" description="Helical" evidence="7">
    <location>
        <begin position="485"/>
        <end position="504"/>
    </location>
</feature>
<dbReference type="Pfam" id="PF02683">
    <property type="entry name" value="DsbD_TM"/>
    <property type="match status" value="1"/>
</dbReference>
<dbReference type="KEGG" id="cate:C2869_04430"/>
<feature type="transmembrane region" description="Helical" evidence="7">
    <location>
        <begin position="397"/>
        <end position="418"/>
    </location>
</feature>
<dbReference type="InterPro" id="IPR013766">
    <property type="entry name" value="Thioredoxin_domain"/>
</dbReference>
<feature type="domain" description="Thioredoxin" evidence="8">
    <location>
        <begin position="506"/>
        <end position="636"/>
    </location>
</feature>
<dbReference type="NCBIfam" id="NF001419">
    <property type="entry name" value="PRK00293.1"/>
    <property type="match status" value="1"/>
</dbReference>
<keyword evidence="3 7" id="KW-0812">Transmembrane</keyword>
<dbReference type="InterPro" id="IPR035671">
    <property type="entry name" value="DsbD_gamma"/>
</dbReference>
<dbReference type="GO" id="GO:0045454">
    <property type="term" value="P:cell redox homeostasis"/>
    <property type="evidence" value="ECO:0007669"/>
    <property type="project" value="TreeGrafter"/>
</dbReference>
<dbReference type="GO" id="GO:0015035">
    <property type="term" value="F:protein-disulfide reductase activity"/>
    <property type="evidence" value="ECO:0007669"/>
    <property type="project" value="TreeGrafter"/>
</dbReference>
<evidence type="ECO:0000313" key="10">
    <source>
        <dbReference type="Proteomes" id="UP000244441"/>
    </source>
</evidence>
<dbReference type="InterPro" id="IPR036929">
    <property type="entry name" value="DsbDN_sf"/>
</dbReference>
<dbReference type="Pfam" id="PF13899">
    <property type="entry name" value="Thioredoxin_7"/>
    <property type="match status" value="1"/>
</dbReference>
<dbReference type="InterPro" id="IPR036249">
    <property type="entry name" value="Thioredoxin-like_sf"/>
</dbReference>
<evidence type="ECO:0000256" key="5">
    <source>
        <dbReference type="ARBA" id="ARBA00022989"/>
    </source>
</evidence>
<dbReference type="AlphaFoldDB" id="A0A2S0VNR7"/>
<evidence type="ECO:0000313" key="9">
    <source>
        <dbReference type="EMBL" id="AWB65730.1"/>
    </source>
</evidence>
<feature type="transmembrane region" description="Helical" evidence="7">
    <location>
        <begin position="461"/>
        <end position="478"/>
    </location>
</feature>
<feature type="transmembrane region" description="Helical" evidence="7">
    <location>
        <begin position="281"/>
        <end position="306"/>
    </location>
</feature>
<dbReference type="SUPFAM" id="SSF74863">
    <property type="entry name" value="Thiol:disulfide interchange protein DsbD, N-terminal domain (DsbD-alpha)"/>
    <property type="match status" value="1"/>
</dbReference>
<feature type="transmembrane region" description="Helical" evidence="7">
    <location>
        <begin position="361"/>
        <end position="391"/>
    </location>
</feature>
<dbReference type="GO" id="GO:0005886">
    <property type="term" value="C:plasma membrane"/>
    <property type="evidence" value="ECO:0007669"/>
    <property type="project" value="UniProtKB-SubCell"/>
</dbReference>
<dbReference type="Proteomes" id="UP000244441">
    <property type="component" value="Chromosome"/>
</dbReference>
<organism evidence="9 10">
    <name type="scientific">Saccharobesus litoralis</name>
    <dbReference type="NCBI Taxonomy" id="2172099"/>
    <lineage>
        <taxon>Bacteria</taxon>
        <taxon>Pseudomonadati</taxon>
        <taxon>Pseudomonadota</taxon>
        <taxon>Gammaproteobacteria</taxon>
        <taxon>Alteromonadales</taxon>
        <taxon>Alteromonadaceae</taxon>
        <taxon>Saccharobesus</taxon>
    </lineage>
</organism>
<feature type="transmembrane region" description="Helical" evidence="7">
    <location>
        <begin position="239"/>
        <end position="260"/>
    </location>
</feature>
<evidence type="ECO:0000259" key="8">
    <source>
        <dbReference type="PROSITE" id="PS51352"/>
    </source>
</evidence>
<protein>
    <submittedName>
        <fullName evidence="9">Protein-disulfide reductase DsbD</fullName>
    </submittedName>
</protein>
<dbReference type="Gene3D" id="3.40.30.10">
    <property type="entry name" value="Glutaredoxin"/>
    <property type="match status" value="1"/>
</dbReference>
<dbReference type="PROSITE" id="PS51352">
    <property type="entry name" value="THIOREDOXIN_2"/>
    <property type="match status" value="1"/>
</dbReference>
<keyword evidence="10" id="KW-1185">Reference proteome</keyword>
<proteinExistence type="predicted"/>
<evidence type="ECO:0000256" key="7">
    <source>
        <dbReference type="SAM" id="Phobius"/>
    </source>
</evidence>
<name>A0A2S0VNR7_9ALTE</name>
<sequence length="636" mass="69498">MADRQSYPKFQSTTRPNRMMLLKVCKPSLLIKNLPLWALTLALFAALLFTMQSVNAQNKTLTQQPIANNAEPLFSSNSSSLDDLFAEESEQEPDFLPIDKAFAFNFIQNGDKVDIQFDIAPGYYLYKKQFKFAADNASFSDVILPEGLPYEDEYYGQTEIYKQQFSAQIPLNFALEQGVIKIRYQGCAEAGLCYPPSVKEVLLTPINSGATGGLNASTDFSDLSTDESSLSSFLQSQSWFIVLLVFFALGVGLALTPCVFPMYPILSSVLVGQEKLTNKAAFLLSLSFVQGMALTYAALGLLAALAGASFQAVLQSQAVLIGLSIMFAALAGSMFGWYELQLPSSWVNKLNAKSMEQKQGNFKGALAMGVLSGLIASPCTTAPLSGALLYVAQTGDALFGFVTLYILSIGMGLPLLIIGASSGKWLPKAGGWMESVKKLFAFILLAVPIMLFARFMQEQYVLLLAALLAMACAVFFGFQFKRQQNIKLSGGITLVSLLVAIYFGQAAQGYKKLELPFLVTTSAVQIQQELDKAKQAGQPVLLDITAEWCVGCKEFEHITFANANVQATLKDYQWLQLDVTEFNSEHDALIKSWGIVGPPAPTVMIFTTQGIELSNQRIRGFLPPDEFIGAVKQTQQ</sequence>